<organism evidence="2 3">
    <name type="scientific">Micromonospora inositola</name>
    <dbReference type="NCBI Taxonomy" id="47865"/>
    <lineage>
        <taxon>Bacteria</taxon>
        <taxon>Bacillati</taxon>
        <taxon>Actinomycetota</taxon>
        <taxon>Actinomycetes</taxon>
        <taxon>Micromonosporales</taxon>
        <taxon>Micromonosporaceae</taxon>
        <taxon>Micromonospora</taxon>
    </lineage>
</organism>
<dbReference type="Pfam" id="PF09509">
    <property type="entry name" value="Hypoth_Ymh"/>
    <property type="match status" value="1"/>
</dbReference>
<reference evidence="3" key="1">
    <citation type="submission" date="2016-06" db="EMBL/GenBank/DDBJ databases">
        <authorList>
            <person name="Varghese N."/>
            <person name="Submissions Spin"/>
        </authorList>
    </citation>
    <scope>NUCLEOTIDE SEQUENCE [LARGE SCALE GENOMIC DNA]</scope>
    <source>
        <strain evidence="3">DSM 43819</strain>
    </source>
</reference>
<dbReference type="Proteomes" id="UP000198221">
    <property type="component" value="Chromosome I"/>
</dbReference>
<evidence type="ECO:0000313" key="3">
    <source>
        <dbReference type="Proteomes" id="UP000198221"/>
    </source>
</evidence>
<name>A0A1C5HCP8_9ACTN</name>
<sequence length="184" mass="21250">MDSRWAIAEIDEFLALTELRPASLTSRRRANRGRDGDIIAKAQVVEQILDRVVRGWRRDSVSGSRNISVNRWCQHMEAAERARAELVRREEIREKLGDNAPELNAARLHPWIWDGARSLWQSQHYREAVRAATIKLNAETQNKTGRFDISETDLFKQTFTTDSPQPGKPRLRLVLQPEIVITVR</sequence>
<accession>A0A1C5HCP8</accession>
<protein>
    <recommendedName>
        <fullName evidence="1">Conserved hypothetical protein CHP02391 domain-containing protein</fullName>
    </recommendedName>
</protein>
<dbReference type="InterPro" id="IPR012654">
    <property type="entry name" value="CHP02391"/>
</dbReference>
<dbReference type="EMBL" id="LT607754">
    <property type="protein sequence ID" value="SCG43627.1"/>
    <property type="molecule type" value="Genomic_DNA"/>
</dbReference>
<keyword evidence="3" id="KW-1185">Reference proteome</keyword>
<dbReference type="OrthoDB" id="3189478at2"/>
<dbReference type="RefSeq" id="WP_089011298.1">
    <property type="nucleotide sequence ID" value="NZ_LT607754.1"/>
</dbReference>
<evidence type="ECO:0000313" key="2">
    <source>
        <dbReference type="EMBL" id="SCG43627.1"/>
    </source>
</evidence>
<evidence type="ECO:0000259" key="1">
    <source>
        <dbReference type="Pfam" id="PF09509"/>
    </source>
</evidence>
<gene>
    <name evidence="2" type="ORF">GA0070613_1116</name>
</gene>
<dbReference type="AlphaFoldDB" id="A0A1C5HCP8"/>
<feature type="domain" description="Conserved hypothetical protein CHP02391" evidence="1">
    <location>
        <begin position="107"/>
        <end position="165"/>
    </location>
</feature>
<proteinExistence type="predicted"/>